<keyword evidence="7" id="KW-0997">Cell inner membrane</keyword>
<dbReference type="PRINTS" id="PR01837">
    <property type="entry name" value="MGTCSAPBPROT"/>
</dbReference>
<reference evidence="9" key="1">
    <citation type="submission" date="2017-11" db="EMBL/GenBank/DDBJ databases">
        <title>Complete Genome Sequence from Moraxella oslensis YHS isolated from human skin.</title>
        <authorList>
            <person name="Lee K."/>
            <person name="Lim J.Y."/>
            <person name="Hwang I."/>
        </authorList>
    </citation>
    <scope>NUCLEOTIDE SEQUENCE</scope>
    <source>
        <strain evidence="9">YHS</strain>
    </source>
</reference>
<evidence type="ECO:0000256" key="6">
    <source>
        <dbReference type="ARBA" id="ARBA00023136"/>
    </source>
</evidence>
<evidence type="ECO:0000256" key="7">
    <source>
        <dbReference type="RuleBase" id="RU365041"/>
    </source>
</evidence>
<keyword evidence="4 7" id="KW-0812">Transmembrane</keyword>
<keyword evidence="5 7" id="KW-1133">Transmembrane helix</keyword>
<dbReference type="Pfam" id="PF02308">
    <property type="entry name" value="MgtC"/>
    <property type="match status" value="1"/>
</dbReference>
<dbReference type="InterPro" id="IPR049177">
    <property type="entry name" value="MgtC_SapB_SrpB_YhiD_N"/>
</dbReference>
<keyword evidence="6 7" id="KW-0472">Membrane</keyword>
<feature type="domain" description="MgtC/SapB/SrpB/YhiD N-terminal" evidence="8">
    <location>
        <begin position="45"/>
        <end position="168"/>
    </location>
</feature>
<proteinExistence type="inferred from homology"/>
<name>A0AAD0EXV6_FAUOS</name>
<sequence length="177" mass="19154">MLFFLFLSDKISTLFDSFVGDMMDNFVGNLFDLDWKLMVVHMFQMVIAFVLVLPVGYNRENSRQNIGLRTFPLVSLASCSFALLAFEVQGDDPSAMGRIVSGVVTGIGFIGGGAILKKDGMIEGTSTAAAIWSAGCVGVAVAMGRLEIAVLISVFMVGIFYFVSPLKQKLSKDNDDV</sequence>
<dbReference type="PANTHER" id="PTHR33778:SF1">
    <property type="entry name" value="MAGNESIUM TRANSPORTER YHID-RELATED"/>
    <property type="match status" value="1"/>
</dbReference>
<feature type="transmembrane region" description="Helical" evidence="7">
    <location>
        <begin position="66"/>
        <end position="86"/>
    </location>
</feature>
<accession>A0AAD0EXV6</accession>
<keyword evidence="3" id="KW-1003">Cell membrane</keyword>
<feature type="transmembrane region" description="Helical" evidence="7">
    <location>
        <begin position="35"/>
        <end position="54"/>
    </location>
</feature>
<dbReference type="GO" id="GO:0005886">
    <property type="term" value="C:plasma membrane"/>
    <property type="evidence" value="ECO:0007669"/>
    <property type="project" value="UniProtKB-SubCell"/>
</dbReference>
<comment type="subcellular location">
    <subcellularLocation>
        <location evidence="7">Cell inner membrane</location>
        <topology evidence="7">Multi-pass membrane protein</topology>
    </subcellularLocation>
    <subcellularLocation>
        <location evidence="1">Cell membrane</location>
        <topology evidence="1">Multi-pass membrane protein</topology>
    </subcellularLocation>
</comment>
<evidence type="ECO:0000256" key="4">
    <source>
        <dbReference type="ARBA" id="ARBA00022692"/>
    </source>
</evidence>
<comment type="similarity">
    <text evidence="2 7">Belongs to the MgtC/SapB family.</text>
</comment>
<evidence type="ECO:0000256" key="2">
    <source>
        <dbReference type="ARBA" id="ARBA00009298"/>
    </source>
</evidence>
<dbReference type="PANTHER" id="PTHR33778">
    <property type="entry name" value="PROTEIN MGTC"/>
    <property type="match status" value="1"/>
</dbReference>
<dbReference type="AlphaFoldDB" id="A0AAD0EXV6"/>
<dbReference type="EMBL" id="CP024176">
    <property type="protein sequence ID" value="ATQ83538.1"/>
    <property type="molecule type" value="Genomic_DNA"/>
</dbReference>
<protein>
    <recommendedName>
        <fullName evidence="7">Protein MgtC</fullName>
    </recommendedName>
</protein>
<dbReference type="InterPro" id="IPR003416">
    <property type="entry name" value="MgtC/SapB/SrpB/YhiD_fam"/>
</dbReference>
<feature type="transmembrane region" description="Helical" evidence="7">
    <location>
        <begin position="98"/>
        <end position="116"/>
    </location>
</feature>
<gene>
    <name evidence="9" type="ORF">YHS_06680</name>
</gene>
<evidence type="ECO:0000256" key="3">
    <source>
        <dbReference type="ARBA" id="ARBA00022475"/>
    </source>
</evidence>
<evidence type="ECO:0000256" key="1">
    <source>
        <dbReference type="ARBA" id="ARBA00004651"/>
    </source>
</evidence>
<evidence type="ECO:0000259" key="8">
    <source>
        <dbReference type="Pfam" id="PF02308"/>
    </source>
</evidence>
<evidence type="ECO:0000256" key="5">
    <source>
        <dbReference type="ARBA" id="ARBA00022989"/>
    </source>
</evidence>
<organism evidence="9">
    <name type="scientific">Faucicola osloensis</name>
    <name type="common">Moraxella osloensis</name>
    <dbReference type="NCBI Taxonomy" id="34062"/>
    <lineage>
        <taxon>Bacteria</taxon>
        <taxon>Pseudomonadati</taxon>
        <taxon>Pseudomonadota</taxon>
        <taxon>Gammaproteobacteria</taxon>
        <taxon>Moraxellales</taxon>
        <taxon>Moraxellaceae</taxon>
        <taxon>Faucicola</taxon>
    </lineage>
</organism>
<evidence type="ECO:0000313" key="9">
    <source>
        <dbReference type="EMBL" id="ATQ83538.1"/>
    </source>
</evidence>
<feature type="transmembrane region" description="Helical" evidence="7">
    <location>
        <begin position="123"/>
        <end position="142"/>
    </location>
</feature>